<protein>
    <submittedName>
        <fullName evidence="7">Efflux RND transporter periplasmic adaptor subunit</fullName>
    </submittedName>
</protein>
<dbReference type="RefSeq" id="WP_342882273.1">
    <property type="nucleotide sequence ID" value="NZ_JBBMQS010000010.1"/>
</dbReference>
<proteinExistence type="inferred from homology"/>
<evidence type="ECO:0000256" key="2">
    <source>
        <dbReference type="ARBA" id="ARBA00009477"/>
    </source>
</evidence>
<evidence type="ECO:0000259" key="5">
    <source>
        <dbReference type="Pfam" id="PF25944"/>
    </source>
</evidence>
<organism evidence="7 8">
    <name type="scientific">Paraglaciecola mesophila</name>
    <dbReference type="NCBI Taxonomy" id="197222"/>
    <lineage>
        <taxon>Bacteria</taxon>
        <taxon>Pseudomonadati</taxon>
        <taxon>Pseudomonadota</taxon>
        <taxon>Gammaproteobacteria</taxon>
        <taxon>Alteromonadales</taxon>
        <taxon>Alteromonadaceae</taxon>
        <taxon>Paraglaciecola</taxon>
    </lineage>
</organism>
<feature type="domain" description="Multidrug resistance protein MdtA-like alpha-helical hairpin" evidence="3">
    <location>
        <begin position="100"/>
        <end position="169"/>
    </location>
</feature>
<reference evidence="7 8" key="1">
    <citation type="submission" date="2024-03" db="EMBL/GenBank/DDBJ databases">
        <title>Community enrichment and isolation of bacterial strains for fucoidan degradation.</title>
        <authorList>
            <person name="Sichert A."/>
        </authorList>
    </citation>
    <scope>NUCLEOTIDE SEQUENCE [LARGE SCALE GENOMIC DNA]</scope>
    <source>
        <strain evidence="7 8">AS12</strain>
    </source>
</reference>
<dbReference type="Proteomes" id="UP001461163">
    <property type="component" value="Unassembled WGS sequence"/>
</dbReference>
<feature type="domain" description="Multidrug resistance protein MdtA-like beta-barrel" evidence="5">
    <location>
        <begin position="206"/>
        <end position="293"/>
    </location>
</feature>
<dbReference type="InterPro" id="IPR058624">
    <property type="entry name" value="MdtA-like_HH"/>
</dbReference>
<evidence type="ECO:0000259" key="6">
    <source>
        <dbReference type="Pfam" id="PF25967"/>
    </source>
</evidence>
<accession>A0ABU9SZG7</accession>
<dbReference type="InterPro" id="IPR006143">
    <property type="entry name" value="RND_pump_MFP"/>
</dbReference>
<dbReference type="PROSITE" id="PS51257">
    <property type="entry name" value="PROKAR_LIPOPROTEIN"/>
    <property type="match status" value="1"/>
</dbReference>
<dbReference type="EMBL" id="JBBMQS010000010">
    <property type="protein sequence ID" value="MEM5498899.1"/>
    <property type="molecule type" value="Genomic_DNA"/>
</dbReference>
<evidence type="ECO:0000259" key="3">
    <source>
        <dbReference type="Pfam" id="PF25876"/>
    </source>
</evidence>
<dbReference type="PANTHER" id="PTHR30158:SF3">
    <property type="entry name" value="MULTIDRUG EFFLUX PUMP SUBUNIT ACRA-RELATED"/>
    <property type="match status" value="1"/>
</dbReference>
<comment type="caution">
    <text evidence="7">The sequence shown here is derived from an EMBL/GenBank/DDBJ whole genome shotgun (WGS) entry which is preliminary data.</text>
</comment>
<dbReference type="InterPro" id="IPR058627">
    <property type="entry name" value="MdtA-like_C"/>
</dbReference>
<dbReference type="Gene3D" id="2.40.30.170">
    <property type="match status" value="1"/>
</dbReference>
<dbReference type="Pfam" id="PF25876">
    <property type="entry name" value="HH_MFP_RND"/>
    <property type="match status" value="1"/>
</dbReference>
<dbReference type="Gene3D" id="1.10.287.470">
    <property type="entry name" value="Helix hairpin bin"/>
    <property type="match status" value="1"/>
</dbReference>
<dbReference type="Pfam" id="PF25967">
    <property type="entry name" value="RND-MFP_C"/>
    <property type="match status" value="1"/>
</dbReference>
<feature type="domain" description="Multidrug resistance protein MdtA-like C-terminal permuted SH3" evidence="6">
    <location>
        <begin position="297"/>
        <end position="357"/>
    </location>
</feature>
<name>A0ABU9SZG7_9ALTE</name>
<evidence type="ECO:0000256" key="1">
    <source>
        <dbReference type="ARBA" id="ARBA00004519"/>
    </source>
</evidence>
<evidence type="ECO:0000313" key="8">
    <source>
        <dbReference type="Proteomes" id="UP001461163"/>
    </source>
</evidence>
<dbReference type="InterPro" id="IPR058625">
    <property type="entry name" value="MdtA-like_BSH"/>
</dbReference>
<dbReference type="Gene3D" id="2.40.420.20">
    <property type="match status" value="1"/>
</dbReference>
<dbReference type="Gene3D" id="2.40.50.100">
    <property type="match status" value="1"/>
</dbReference>
<feature type="domain" description="Multidrug resistance protein MdtA-like barrel-sandwich hybrid" evidence="4">
    <location>
        <begin position="60"/>
        <end position="201"/>
    </location>
</feature>
<dbReference type="Pfam" id="PF25944">
    <property type="entry name" value="Beta-barrel_RND"/>
    <property type="match status" value="1"/>
</dbReference>
<keyword evidence="8" id="KW-1185">Reference proteome</keyword>
<sequence length="400" mass="42659">MKYSTCIGGLLLASVLLSGCQQETTQPQAARVTEVAYLIVTPSEHKIETQMQGRVVASLTAEVRPQVGGIVHERLFTEGEFVEEGDVLYQIEPATFQAAVNEAKANLNSAKATVETAKLKDQRFADLLEFEGVSQQDADDAHATYLEAKADIERFEAALETARINLEFSKVKAPISGRIGISNVTPGALVTASQTTALSTIRTLDPIYVDMIKSSTEILKLRQLLAKTDIKKGSTDVSLLLEDGSEYELKGQLKMQEVAVDASTGAVTLRAEFPNPDGVLLPGMFVRTRVNEAVDDNAILVPQQGVYHKPAGDAYAYVIDEGNKVQSRVVKTISAVGNKWFISSGLKAGDKLLVEGSSKVGPGSEVKTVEVQMQSNGKMVTVAAQSGNSSSAPAAAKGGV</sequence>
<dbReference type="InterPro" id="IPR058626">
    <property type="entry name" value="MdtA-like_b-barrel"/>
</dbReference>
<dbReference type="PANTHER" id="PTHR30158">
    <property type="entry name" value="ACRA/E-RELATED COMPONENT OF DRUG EFFLUX TRANSPORTER"/>
    <property type="match status" value="1"/>
</dbReference>
<comment type="subcellular location">
    <subcellularLocation>
        <location evidence="1">Cell inner membrane</location>
        <topology evidence="1">Lipid-anchor</topology>
    </subcellularLocation>
</comment>
<gene>
    <name evidence="7" type="ORF">WNY77_15925</name>
</gene>
<comment type="similarity">
    <text evidence="2">Belongs to the membrane fusion protein (MFP) (TC 8.A.1) family.</text>
</comment>
<evidence type="ECO:0000313" key="7">
    <source>
        <dbReference type="EMBL" id="MEM5498899.1"/>
    </source>
</evidence>
<evidence type="ECO:0000259" key="4">
    <source>
        <dbReference type="Pfam" id="PF25917"/>
    </source>
</evidence>
<dbReference type="Pfam" id="PF25917">
    <property type="entry name" value="BSH_RND"/>
    <property type="match status" value="1"/>
</dbReference>
<dbReference type="NCBIfam" id="TIGR01730">
    <property type="entry name" value="RND_mfp"/>
    <property type="match status" value="1"/>
</dbReference>
<dbReference type="SUPFAM" id="SSF111369">
    <property type="entry name" value="HlyD-like secretion proteins"/>
    <property type="match status" value="1"/>
</dbReference>